<dbReference type="SUPFAM" id="SSF46785">
    <property type="entry name" value="Winged helix' DNA-binding domain"/>
    <property type="match status" value="1"/>
</dbReference>
<feature type="region of interest" description="Disordered" evidence="4">
    <location>
        <begin position="214"/>
        <end position="258"/>
    </location>
</feature>
<dbReference type="SUPFAM" id="SSF48008">
    <property type="entry name" value="GntR ligand-binding domain-like"/>
    <property type="match status" value="1"/>
</dbReference>
<dbReference type="Proteomes" id="UP001224682">
    <property type="component" value="Unassembled WGS sequence"/>
</dbReference>
<dbReference type="SMART" id="SM00895">
    <property type="entry name" value="FCD"/>
    <property type="match status" value="1"/>
</dbReference>
<gene>
    <name evidence="6" type="ORF">J2S75_003709</name>
</gene>
<keyword evidence="3" id="KW-0804">Transcription</keyword>
<dbReference type="Gene3D" id="1.20.120.530">
    <property type="entry name" value="GntR ligand-binding domain-like"/>
    <property type="match status" value="1"/>
</dbReference>
<evidence type="ECO:0000256" key="3">
    <source>
        <dbReference type="ARBA" id="ARBA00023163"/>
    </source>
</evidence>
<name>A0ABU0BFP8_9HYPH</name>
<comment type="caution">
    <text evidence="6">The sequence shown here is derived from an EMBL/GenBank/DDBJ whole genome shotgun (WGS) entry which is preliminary data.</text>
</comment>
<keyword evidence="7" id="KW-1185">Reference proteome</keyword>
<sequence>MSLPPPNIEDAILSAILAGRIEPGTRLGEQQLADLFSVSRTRVREAMMRLKTRGIVEVSARRGWFVIEPSADDARDAFQTRRVIETGLLHTLKRVPPEVIAGLKRHIAMEEAAINAGDVTSRACLLGDFHIHLAEALGNRLLTEIIRDLTARTTLISMLYQPTEQAEESSHDHADIVAALEAGDTKAAAWLMDEHITKVEAGLDFTAKPDPLAGLRDLLTPPPATPVTAEPPPPCCEAEPTHAHAHAHPSVTQSSKKD</sequence>
<dbReference type="Pfam" id="PF00392">
    <property type="entry name" value="GntR"/>
    <property type="match status" value="1"/>
</dbReference>
<feature type="compositionally biased region" description="Pro residues" evidence="4">
    <location>
        <begin position="220"/>
        <end position="235"/>
    </location>
</feature>
<dbReference type="GO" id="GO:0003677">
    <property type="term" value="F:DNA binding"/>
    <property type="evidence" value="ECO:0007669"/>
    <property type="project" value="UniProtKB-KW"/>
</dbReference>
<reference evidence="6 7" key="1">
    <citation type="submission" date="2023-07" db="EMBL/GenBank/DDBJ databases">
        <title>Genomic Encyclopedia of Type Strains, Phase IV (KMG-IV): sequencing the most valuable type-strain genomes for metagenomic binning, comparative biology and taxonomic classification.</title>
        <authorList>
            <person name="Goeker M."/>
        </authorList>
    </citation>
    <scope>NUCLEOTIDE SEQUENCE [LARGE SCALE GENOMIC DNA]</scope>
    <source>
        <strain evidence="6 7">DSM 2457</strain>
    </source>
</reference>
<dbReference type="Gene3D" id="1.10.10.10">
    <property type="entry name" value="Winged helix-like DNA-binding domain superfamily/Winged helix DNA-binding domain"/>
    <property type="match status" value="1"/>
</dbReference>
<keyword evidence="2 6" id="KW-0238">DNA-binding</keyword>
<dbReference type="InterPro" id="IPR011711">
    <property type="entry name" value="GntR_C"/>
</dbReference>
<evidence type="ECO:0000259" key="5">
    <source>
        <dbReference type="PROSITE" id="PS50949"/>
    </source>
</evidence>
<accession>A0ABU0BFP8</accession>
<dbReference type="PRINTS" id="PR00035">
    <property type="entry name" value="HTHGNTR"/>
</dbReference>
<dbReference type="SMART" id="SM00345">
    <property type="entry name" value="HTH_GNTR"/>
    <property type="match status" value="1"/>
</dbReference>
<organism evidence="6 7">
    <name type="scientific">Ancylobacter polymorphus</name>
    <dbReference type="NCBI Taxonomy" id="223390"/>
    <lineage>
        <taxon>Bacteria</taxon>
        <taxon>Pseudomonadati</taxon>
        <taxon>Pseudomonadota</taxon>
        <taxon>Alphaproteobacteria</taxon>
        <taxon>Hyphomicrobiales</taxon>
        <taxon>Xanthobacteraceae</taxon>
        <taxon>Ancylobacter</taxon>
    </lineage>
</organism>
<dbReference type="InterPro" id="IPR008920">
    <property type="entry name" value="TF_FadR/GntR_C"/>
</dbReference>
<protein>
    <submittedName>
        <fullName evidence="6">DNA-binding GntR family transcriptional regulator</fullName>
    </submittedName>
</protein>
<evidence type="ECO:0000256" key="1">
    <source>
        <dbReference type="ARBA" id="ARBA00023015"/>
    </source>
</evidence>
<dbReference type="PROSITE" id="PS50949">
    <property type="entry name" value="HTH_GNTR"/>
    <property type="match status" value="1"/>
</dbReference>
<feature type="domain" description="HTH gntR-type" evidence="5">
    <location>
        <begin position="2"/>
        <end position="69"/>
    </location>
</feature>
<evidence type="ECO:0000313" key="6">
    <source>
        <dbReference type="EMBL" id="MDQ0304664.1"/>
    </source>
</evidence>
<proteinExistence type="predicted"/>
<dbReference type="CDD" id="cd07377">
    <property type="entry name" value="WHTH_GntR"/>
    <property type="match status" value="1"/>
</dbReference>
<keyword evidence="1" id="KW-0805">Transcription regulation</keyword>
<dbReference type="Pfam" id="PF07729">
    <property type="entry name" value="FCD"/>
    <property type="match status" value="1"/>
</dbReference>
<dbReference type="InterPro" id="IPR000524">
    <property type="entry name" value="Tscrpt_reg_HTH_GntR"/>
</dbReference>
<dbReference type="InterPro" id="IPR036388">
    <property type="entry name" value="WH-like_DNA-bd_sf"/>
</dbReference>
<dbReference type="InterPro" id="IPR036390">
    <property type="entry name" value="WH_DNA-bd_sf"/>
</dbReference>
<dbReference type="RefSeq" id="WP_307022056.1">
    <property type="nucleotide sequence ID" value="NZ_JAUSUI010000009.1"/>
</dbReference>
<evidence type="ECO:0000256" key="4">
    <source>
        <dbReference type="SAM" id="MobiDB-lite"/>
    </source>
</evidence>
<dbReference type="PANTHER" id="PTHR43537:SF53">
    <property type="entry name" value="HTH-TYPE TRANSCRIPTIONAL REPRESSOR NANR"/>
    <property type="match status" value="1"/>
</dbReference>
<dbReference type="PANTHER" id="PTHR43537">
    <property type="entry name" value="TRANSCRIPTIONAL REGULATOR, GNTR FAMILY"/>
    <property type="match status" value="1"/>
</dbReference>
<dbReference type="EMBL" id="JAUSUI010000009">
    <property type="protein sequence ID" value="MDQ0304664.1"/>
    <property type="molecule type" value="Genomic_DNA"/>
</dbReference>
<evidence type="ECO:0000313" key="7">
    <source>
        <dbReference type="Proteomes" id="UP001224682"/>
    </source>
</evidence>
<evidence type="ECO:0000256" key="2">
    <source>
        <dbReference type="ARBA" id="ARBA00023125"/>
    </source>
</evidence>